<reference evidence="3 4" key="1">
    <citation type="submission" date="2019-05" db="EMBL/GenBank/DDBJ databases">
        <authorList>
            <person name="Narsing Rao M.P."/>
            <person name="Li W.J."/>
        </authorList>
    </citation>
    <scope>NUCLEOTIDE SEQUENCE [LARGE SCALE GENOMIC DNA]</scope>
    <source>
        <strain evidence="3 4">SYSU_K30003</strain>
    </source>
</reference>
<evidence type="ECO:0000313" key="4">
    <source>
        <dbReference type="Proteomes" id="UP000309676"/>
    </source>
</evidence>
<dbReference type="EMBL" id="VCIW01000019">
    <property type="protein sequence ID" value="TLS49744.1"/>
    <property type="molecule type" value="Genomic_DNA"/>
</dbReference>
<dbReference type="SMART" id="SM00471">
    <property type="entry name" value="HDc"/>
    <property type="match status" value="1"/>
</dbReference>
<dbReference type="InterPro" id="IPR003607">
    <property type="entry name" value="HD/PDEase_dom"/>
</dbReference>
<accession>A0A5R9G9J3</accession>
<dbReference type="PANTHER" id="PTHR43155">
    <property type="entry name" value="CYCLIC DI-GMP PHOSPHODIESTERASE PA4108-RELATED"/>
    <property type="match status" value="1"/>
</dbReference>
<feature type="transmembrane region" description="Helical" evidence="1">
    <location>
        <begin position="68"/>
        <end position="87"/>
    </location>
</feature>
<evidence type="ECO:0000313" key="3">
    <source>
        <dbReference type="EMBL" id="TLS49744.1"/>
    </source>
</evidence>
<keyword evidence="1" id="KW-1133">Transmembrane helix</keyword>
<dbReference type="OrthoDB" id="9759601at2"/>
<dbReference type="InterPro" id="IPR037522">
    <property type="entry name" value="HD_GYP_dom"/>
</dbReference>
<dbReference type="Proteomes" id="UP000309676">
    <property type="component" value="Unassembled WGS sequence"/>
</dbReference>
<feature type="transmembrane region" description="Helical" evidence="1">
    <location>
        <begin position="169"/>
        <end position="189"/>
    </location>
</feature>
<feature type="transmembrane region" description="Helical" evidence="1">
    <location>
        <begin position="99"/>
        <end position="117"/>
    </location>
</feature>
<dbReference type="CDD" id="cd00077">
    <property type="entry name" value="HDc"/>
    <property type="match status" value="1"/>
</dbReference>
<keyword evidence="1" id="KW-0472">Membrane</keyword>
<evidence type="ECO:0000256" key="1">
    <source>
        <dbReference type="SAM" id="Phobius"/>
    </source>
</evidence>
<feature type="transmembrane region" description="Helical" evidence="1">
    <location>
        <begin position="225"/>
        <end position="246"/>
    </location>
</feature>
<name>A0A5R9G9J3_9BACL</name>
<organism evidence="3 4">
    <name type="scientific">Paenibacillus antri</name>
    <dbReference type="NCBI Taxonomy" id="2582848"/>
    <lineage>
        <taxon>Bacteria</taxon>
        <taxon>Bacillati</taxon>
        <taxon>Bacillota</taxon>
        <taxon>Bacilli</taxon>
        <taxon>Bacillales</taxon>
        <taxon>Paenibacillaceae</taxon>
        <taxon>Paenibacillus</taxon>
    </lineage>
</organism>
<dbReference type="RefSeq" id="WP_138196897.1">
    <property type="nucleotide sequence ID" value="NZ_VCIW01000019.1"/>
</dbReference>
<dbReference type="PROSITE" id="PS51832">
    <property type="entry name" value="HD_GYP"/>
    <property type="match status" value="1"/>
</dbReference>
<feature type="transmembrane region" description="Helical" evidence="1">
    <location>
        <begin position="137"/>
        <end position="154"/>
    </location>
</feature>
<protein>
    <submittedName>
        <fullName evidence="3">HD-GYP domain-containing protein</fullName>
    </submittedName>
</protein>
<feature type="domain" description="HD-GYP" evidence="2">
    <location>
        <begin position="271"/>
        <end position="466"/>
    </location>
</feature>
<evidence type="ECO:0000259" key="2">
    <source>
        <dbReference type="PROSITE" id="PS51832"/>
    </source>
</evidence>
<keyword evidence="4" id="KW-1185">Reference proteome</keyword>
<dbReference type="SUPFAM" id="SSF109604">
    <property type="entry name" value="HD-domain/PDEase-like"/>
    <property type="match status" value="1"/>
</dbReference>
<dbReference type="AlphaFoldDB" id="A0A5R9G9J3"/>
<keyword evidence="1" id="KW-0812">Transmembrane</keyword>
<dbReference type="Pfam" id="PF13487">
    <property type="entry name" value="HD_5"/>
    <property type="match status" value="1"/>
</dbReference>
<comment type="caution">
    <text evidence="3">The sequence shown here is derived from an EMBL/GenBank/DDBJ whole genome shotgun (WGS) entry which is preliminary data.</text>
</comment>
<gene>
    <name evidence="3" type="ORF">FE782_24055</name>
</gene>
<proteinExistence type="predicted"/>
<dbReference type="PANTHER" id="PTHR43155:SF2">
    <property type="entry name" value="CYCLIC DI-GMP PHOSPHODIESTERASE PA4108"/>
    <property type="match status" value="1"/>
</dbReference>
<feature type="transmembrane region" description="Helical" evidence="1">
    <location>
        <begin position="37"/>
        <end position="61"/>
    </location>
</feature>
<feature type="transmembrane region" description="Helical" evidence="1">
    <location>
        <begin position="201"/>
        <end position="219"/>
    </location>
</feature>
<sequence>MRYRSMIGPIAVMLASYGAFAGLRGTPFDLSLSAPTGHFYVVSVVSLLAAGIAFAVGIAGARLRNTKVTFLSLAFLSLSVIFSVHGLSTPHFLIHPSQLPSISSPLSLIFATFWLFMSSLSADHPWVQYFSRRQASLLPSWTVGLIGVGTLLMLRPELVAFIPLTAEPVNWSVASATILLLGTVMYRYYRSYLYSRFPLQLAIVYSSALIVVSQLIMVQGELWRASWWLYHFLLLASMISMLVGLAKQYGGSGSLTSAFRALYTTDSVERVTSAISPSIKAFMIATEKKDPYTAGHNLRVTLYALKLGEEMGLRPDRQRALAQGTVIHDVGKIEVPDAVLNKPGRLTDEERAVIELHPVKGYEMCRELGFMKDELEIIRWHHERWDGRGYPDRLAGERIPLLARIVAVADVYDALTSHRAYRKAMTHEAAMAILAEQRGSHFDPSCVDAWTRLCERERASFPIPSEGERETAAALSGLSPA</sequence>
<dbReference type="Gene3D" id="1.10.3210.10">
    <property type="entry name" value="Hypothetical protein af1432"/>
    <property type="match status" value="1"/>
</dbReference>